<feature type="transmembrane region" description="Helical" evidence="6">
    <location>
        <begin position="274"/>
        <end position="296"/>
    </location>
</feature>
<evidence type="ECO:0000256" key="4">
    <source>
        <dbReference type="ARBA" id="ARBA00022989"/>
    </source>
</evidence>
<evidence type="ECO:0000256" key="3">
    <source>
        <dbReference type="ARBA" id="ARBA00022692"/>
    </source>
</evidence>
<keyword evidence="5 6" id="KW-0472">Membrane</keyword>
<accession>C6E5V6</accession>
<dbReference type="GO" id="GO:0005886">
    <property type="term" value="C:plasma membrane"/>
    <property type="evidence" value="ECO:0007669"/>
    <property type="project" value="UniProtKB-SubCell"/>
</dbReference>
<protein>
    <recommendedName>
        <fullName evidence="8">Flippase-like domain-containing protein</fullName>
    </recommendedName>
</protein>
<keyword evidence="2" id="KW-1003">Cell membrane</keyword>
<dbReference type="EMBL" id="CP001661">
    <property type="protein sequence ID" value="ACT17715.1"/>
    <property type="molecule type" value="Genomic_DNA"/>
</dbReference>
<dbReference type="OrthoDB" id="9823670at2"/>
<feature type="transmembrane region" description="Helical" evidence="6">
    <location>
        <begin position="218"/>
        <end position="243"/>
    </location>
</feature>
<organism evidence="7">
    <name type="scientific">Geobacter sp. (strain M21)</name>
    <dbReference type="NCBI Taxonomy" id="443144"/>
    <lineage>
        <taxon>Bacteria</taxon>
        <taxon>Pseudomonadati</taxon>
        <taxon>Thermodesulfobacteriota</taxon>
        <taxon>Desulfuromonadia</taxon>
        <taxon>Geobacterales</taxon>
        <taxon>Geobacteraceae</taxon>
        <taxon>Geobacter</taxon>
    </lineage>
</organism>
<evidence type="ECO:0000256" key="5">
    <source>
        <dbReference type="ARBA" id="ARBA00023136"/>
    </source>
</evidence>
<feature type="transmembrane region" description="Helical" evidence="6">
    <location>
        <begin position="121"/>
        <end position="143"/>
    </location>
</feature>
<dbReference type="AlphaFoldDB" id="C6E5V6"/>
<dbReference type="HOGENOM" id="CLU_841353_0_0_7"/>
<feature type="transmembrane region" description="Helical" evidence="6">
    <location>
        <begin position="49"/>
        <end position="73"/>
    </location>
</feature>
<reference evidence="7" key="1">
    <citation type="submission" date="2009-07" db="EMBL/GenBank/DDBJ databases">
        <title>Complete sequence of Geobacter sp. M21.</title>
        <authorList>
            <consortium name="US DOE Joint Genome Institute"/>
            <person name="Lucas S."/>
            <person name="Copeland A."/>
            <person name="Lapidus A."/>
            <person name="Glavina del Rio T."/>
            <person name="Dalin E."/>
            <person name="Tice H."/>
            <person name="Bruce D."/>
            <person name="Goodwin L."/>
            <person name="Pitluck S."/>
            <person name="Saunders E."/>
            <person name="Brettin T."/>
            <person name="Detter J.C."/>
            <person name="Han C."/>
            <person name="Larimer F."/>
            <person name="Land M."/>
            <person name="Hauser L."/>
            <person name="Kyrpides N."/>
            <person name="Ovchinnikova G."/>
            <person name="Lovley D."/>
        </authorList>
    </citation>
    <scope>NUCLEOTIDE SEQUENCE [LARGE SCALE GENOMIC DNA]</scope>
    <source>
        <strain evidence="7">M21</strain>
    </source>
</reference>
<proteinExistence type="predicted"/>
<dbReference type="KEGG" id="gem:GM21_1660"/>
<evidence type="ECO:0000313" key="7">
    <source>
        <dbReference type="EMBL" id="ACT17715.1"/>
    </source>
</evidence>
<evidence type="ECO:0000256" key="6">
    <source>
        <dbReference type="SAM" id="Phobius"/>
    </source>
</evidence>
<comment type="subcellular location">
    <subcellularLocation>
        <location evidence="1">Cell membrane</location>
        <topology evidence="1">Multi-pass membrane protein</topology>
    </subcellularLocation>
</comment>
<evidence type="ECO:0000256" key="1">
    <source>
        <dbReference type="ARBA" id="ARBA00004651"/>
    </source>
</evidence>
<evidence type="ECO:0000256" key="2">
    <source>
        <dbReference type="ARBA" id="ARBA00022475"/>
    </source>
</evidence>
<keyword evidence="4 6" id="KW-1133">Transmembrane helix</keyword>
<dbReference type="InterPro" id="IPR022791">
    <property type="entry name" value="L-PG_synthase/AglD"/>
</dbReference>
<feature type="transmembrane region" description="Helical" evidence="6">
    <location>
        <begin position="6"/>
        <end position="28"/>
    </location>
</feature>
<gene>
    <name evidence="7" type="ordered locus">GM21_1660</name>
</gene>
<keyword evidence="3 6" id="KW-0812">Transmembrane</keyword>
<dbReference type="STRING" id="443144.GM21_1660"/>
<name>C6E5V6_GEOSM</name>
<evidence type="ECO:0008006" key="8">
    <source>
        <dbReference type="Google" id="ProtNLM"/>
    </source>
</evidence>
<dbReference type="Pfam" id="PF03706">
    <property type="entry name" value="LPG_synthase_TM"/>
    <property type="match status" value="1"/>
</dbReference>
<feature type="transmembrane region" description="Helical" evidence="6">
    <location>
        <begin position="155"/>
        <end position="182"/>
    </location>
</feature>
<feature type="transmembrane region" description="Helical" evidence="6">
    <location>
        <begin position="79"/>
        <end position="100"/>
    </location>
</feature>
<sequence length="330" mass="36773">MPTRTISRDFLSDLLILSVALGSSLFLLSDIRDNFQYLQKNNGWPTEGYFFLLAAMVSYALGHLLRGLRLWLILGSDRIRFSTVFGCHATIALLTFAAPFKLGDLLRASEFYRLLKNDVRGIFAVWIDRLFDVVVILVLLAVFVSKKDAVQPVQLLLVTLGTFLSVSVASCLLLPGAVAAFMRALLQSSSSRSLTVMRSALKLKSILSKLPKMDLQTLSLLATVTFAVWGLELLSVFLLLMVVSRVFGSVPSQAIDILAYTLAPHSHLDMTHVAIYRLTCNLTLLLLLSMGVCSYFRHRMSLIDKIHMFPNYSLLSKNRIETAGPKGRLR</sequence>